<keyword evidence="2" id="KW-1185">Reference proteome</keyword>
<name>A0A2R5GPM7_9STRA</name>
<gene>
    <name evidence="1" type="ORF">FCC1311_084842</name>
</gene>
<dbReference type="Proteomes" id="UP000241890">
    <property type="component" value="Unassembled WGS sequence"/>
</dbReference>
<reference evidence="1 2" key="1">
    <citation type="submission" date="2017-12" db="EMBL/GenBank/DDBJ databases">
        <title>Sequencing, de novo assembly and annotation of complete genome of a new Thraustochytrid species, strain FCC1311.</title>
        <authorList>
            <person name="Sedici K."/>
            <person name="Godart F."/>
            <person name="Aiese Cigliano R."/>
            <person name="Sanseverino W."/>
            <person name="Barakat M."/>
            <person name="Ortet P."/>
            <person name="Marechal E."/>
            <person name="Cagnac O."/>
            <person name="Amato A."/>
        </authorList>
    </citation>
    <scope>NUCLEOTIDE SEQUENCE [LARGE SCALE GENOMIC DNA]</scope>
</reference>
<protein>
    <submittedName>
        <fullName evidence="1">Uncharacterized protein</fullName>
    </submittedName>
</protein>
<comment type="caution">
    <text evidence="1">The sequence shown here is derived from an EMBL/GenBank/DDBJ whole genome shotgun (WGS) entry which is preliminary data.</text>
</comment>
<evidence type="ECO:0000313" key="2">
    <source>
        <dbReference type="Proteomes" id="UP000241890"/>
    </source>
</evidence>
<proteinExistence type="predicted"/>
<dbReference type="InParanoid" id="A0A2R5GPM7"/>
<organism evidence="1 2">
    <name type="scientific">Hondaea fermentalgiana</name>
    <dbReference type="NCBI Taxonomy" id="2315210"/>
    <lineage>
        <taxon>Eukaryota</taxon>
        <taxon>Sar</taxon>
        <taxon>Stramenopiles</taxon>
        <taxon>Bigyra</taxon>
        <taxon>Labyrinthulomycetes</taxon>
        <taxon>Thraustochytrida</taxon>
        <taxon>Thraustochytriidae</taxon>
        <taxon>Hondaea</taxon>
    </lineage>
</organism>
<dbReference type="AlphaFoldDB" id="A0A2R5GPM7"/>
<accession>A0A2R5GPM7</accession>
<sequence>MFTERCVETELKLTLLLGSGVSLEMLAHDAESLCQVFWKSSCNGLFRDKKIALWRDTTHTAIAPELDVRIGLSCGTNE</sequence>
<dbReference type="EMBL" id="BEYU01000119">
    <property type="protein sequence ID" value="GBG32259.1"/>
    <property type="molecule type" value="Genomic_DNA"/>
</dbReference>
<evidence type="ECO:0000313" key="1">
    <source>
        <dbReference type="EMBL" id="GBG32259.1"/>
    </source>
</evidence>